<dbReference type="AlphaFoldDB" id="A0A285N9I5"/>
<organism evidence="1 2">
    <name type="scientific">Natronoarchaeum philippinense</name>
    <dbReference type="NCBI Taxonomy" id="558529"/>
    <lineage>
        <taxon>Archaea</taxon>
        <taxon>Methanobacteriati</taxon>
        <taxon>Methanobacteriota</taxon>
        <taxon>Stenosarchaea group</taxon>
        <taxon>Halobacteria</taxon>
        <taxon>Halobacteriales</taxon>
        <taxon>Natronoarchaeaceae</taxon>
    </lineage>
</organism>
<sequence>MTGEDLQRIIVEELPASPDPKRPTLAATVKIRAEA</sequence>
<protein>
    <submittedName>
        <fullName evidence="1">Uncharacterized protein</fullName>
    </submittedName>
</protein>
<dbReference type="Proteomes" id="UP000219453">
    <property type="component" value="Unassembled WGS sequence"/>
</dbReference>
<dbReference type="EMBL" id="OBEJ01000001">
    <property type="protein sequence ID" value="SNZ06164.1"/>
    <property type="molecule type" value="Genomic_DNA"/>
</dbReference>
<accession>A0A285N9I5</accession>
<reference evidence="1 2" key="1">
    <citation type="submission" date="2017-09" db="EMBL/GenBank/DDBJ databases">
        <authorList>
            <person name="Ehlers B."/>
            <person name="Leendertz F.H."/>
        </authorList>
    </citation>
    <scope>NUCLEOTIDE SEQUENCE [LARGE SCALE GENOMIC DNA]</scope>
    <source>
        <strain evidence="1 2">DSM 27208</strain>
    </source>
</reference>
<keyword evidence="2" id="KW-1185">Reference proteome</keyword>
<name>A0A285N9I5_NATPI</name>
<gene>
    <name evidence="1" type="ORF">SAMN06269185_1071</name>
</gene>
<evidence type="ECO:0000313" key="2">
    <source>
        <dbReference type="Proteomes" id="UP000219453"/>
    </source>
</evidence>
<proteinExistence type="predicted"/>
<evidence type="ECO:0000313" key="1">
    <source>
        <dbReference type="EMBL" id="SNZ06164.1"/>
    </source>
</evidence>